<reference evidence="1 2" key="1">
    <citation type="submission" date="2019-03" db="EMBL/GenBank/DDBJ databases">
        <title>Draft Genome Sequence of Massilia arenosa sp. nov., a Novel Massilia Species Isolated from a Sandy-loam Maize Soil.</title>
        <authorList>
            <person name="Raths R."/>
            <person name="Peta V."/>
            <person name="Bucking H."/>
        </authorList>
    </citation>
    <scope>NUCLEOTIDE SEQUENCE [LARGE SCALE GENOMIC DNA]</scope>
    <source>
        <strain evidence="1 2">MC02</strain>
    </source>
</reference>
<dbReference type="EMBL" id="SPVF01000153">
    <property type="protein sequence ID" value="TFW19027.1"/>
    <property type="molecule type" value="Genomic_DNA"/>
</dbReference>
<accession>A0A4Y9SAL1</accession>
<name>A0A4Y9SAL1_9BURK</name>
<dbReference type="AlphaFoldDB" id="A0A4Y9SAL1"/>
<dbReference type="InterPro" id="IPR016631">
    <property type="entry name" value="Regulatory_RpfE"/>
</dbReference>
<evidence type="ECO:0008006" key="3">
    <source>
        <dbReference type="Google" id="ProtNLM"/>
    </source>
</evidence>
<keyword evidence="2" id="KW-1185">Reference proteome</keyword>
<dbReference type="OrthoDB" id="5295974at2"/>
<evidence type="ECO:0000313" key="1">
    <source>
        <dbReference type="EMBL" id="TFW19027.1"/>
    </source>
</evidence>
<proteinExistence type="predicted"/>
<sequence>MSALTLVLPFALPPAELAPDLGKHLRAPALATLLSKSSTSRRHPRHEGLHVLPHERWLAGALAGADVDAPAWTPLVMRGLGIGAELGTWFLVHPGHIEIGRSHLLMNDLRQLALIDRHSRALFEAALPYVRELGLDLRYGDASTWFLRADEWAGLRTSSPDAAAGIDITFFLPSGPGAAAFRKLQNELQILWHEHPVNQEREAHRQPPVNAIWTWAGGSGSPTPAARLFTDEASAHLAALAQATGGGTANPGRLPGGDAILYADLLSAPAIGADWGGWIAAYEQIDRDWGLPLLAALRDGQLARLDIVRTGRDTLTESSTTRLSLRKFWRRASLDTLLT</sequence>
<dbReference type="RefSeq" id="WP_135207502.1">
    <property type="nucleotide sequence ID" value="NZ_SPVF01000153.1"/>
</dbReference>
<dbReference type="PIRSF" id="PIRSF015283">
    <property type="entry name" value="Regulatory_RpfE"/>
    <property type="match status" value="1"/>
</dbReference>
<dbReference type="Proteomes" id="UP000298438">
    <property type="component" value="Unassembled WGS sequence"/>
</dbReference>
<comment type="caution">
    <text evidence="1">The sequence shown here is derived from an EMBL/GenBank/DDBJ whole genome shotgun (WGS) entry which is preliminary data.</text>
</comment>
<protein>
    <recommendedName>
        <fullName evidence="3">Phosphoglycerate mutase</fullName>
    </recommendedName>
</protein>
<organism evidence="1 2">
    <name type="scientific">Zemynaea arenosa</name>
    <dbReference type="NCBI Taxonomy" id="2561931"/>
    <lineage>
        <taxon>Bacteria</taxon>
        <taxon>Pseudomonadati</taxon>
        <taxon>Pseudomonadota</taxon>
        <taxon>Betaproteobacteria</taxon>
        <taxon>Burkholderiales</taxon>
        <taxon>Oxalobacteraceae</taxon>
        <taxon>Telluria group</taxon>
        <taxon>Zemynaea</taxon>
    </lineage>
</organism>
<evidence type="ECO:0000313" key="2">
    <source>
        <dbReference type="Proteomes" id="UP000298438"/>
    </source>
</evidence>
<gene>
    <name evidence="1" type="ORF">E4L96_12210</name>
</gene>